<protein>
    <submittedName>
        <fullName evidence="1">Uncharacterized protein</fullName>
    </submittedName>
</protein>
<name>A0A9Q1MI54_9SOLA</name>
<keyword evidence="2" id="KW-1185">Reference proteome</keyword>
<evidence type="ECO:0000313" key="1">
    <source>
        <dbReference type="EMBL" id="KAJ8558348.1"/>
    </source>
</evidence>
<proteinExistence type="predicted"/>
<dbReference type="EMBL" id="JAJAGQ010000007">
    <property type="protein sequence ID" value="KAJ8558348.1"/>
    <property type="molecule type" value="Genomic_DNA"/>
</dbReference>
<comment type="caution">
    <text evidence="1">The sequence shown here is derived from an EMBL/GenBank/DDBJ whole genome shotgun (WGS) entry which is preliminary data.</text>
</comment>
<reference evidence="2" key="1">
    <citation type="journal article" date="2023" name="Proc. Natl. Acad. Sci. U.S.A.">
        <title>Genomic and structural basis for evolution of tropane alkaloid biosynthesis.</title>
        <authorList>
            <person name="Wanga Y.-J."/>
            <person name="Taina T."/>
            <person name="Yua J.-Y."/>
            <person name="Lia J."/>
            <person name="Xua B."/>
            <person name="Chenc J."/>
            <person name="D'Auriad J.C."/>
            <person name="Huanga J.-P."/>
            <person name="Huanga S.-X."/>
        </authorList>
    </citation>
    <scope>NUCLEOTIDE SEQUENCE [LARGE SCALE GENOMIC DNA]</scope>
    <source>
        <strain evidence="2">cv. KIB-2019</strain>
    </source>
</reference>
<accession>A0A9Q1MI54</accession>
<evidence type="ECO:0000313" key="2">
    <source>
        <dbReference type="Proteomes" id="UP001152561"/>
    </source>
</evidence>
<sequence>MGVRPPPENVLFKFAILDNYSAHVKAIPSWNKLNFAHQVFGEKSNGKTEIVVDVETTFLSSHAMNLIPKGCDENASVLINNEASEMLATQAKKKICHSVLDETKEGADFPLPQYSVEPPVYDSPLLGGEVCLLTMFLRVIGNSRFCAASDDLDHDKFITSTLWNSCNWIDTGQERNLPGFLLSKSRDLDREEKIQGGFAAFAARYLELIPYLMTLTVSIRCWLNCLRNESAATPVFVFAFTSSVVAGHSIFVNQAIGLKKSQDITLLLRAFQIIGDNICKVFFVGNVDSGHRFEARKFFLTLERNPSSLTFFIFDSDPKAQKEDATGFAFVHSFSFVLNASKRWKARSSQYAGPVMMALQLINLLLSTKSRIDKVLIGP</sequence>
<dbReference type="Proteomes" id="UP001152561">
    <property type="component" value="Unassembled WGS sequence"/>
</dbReference>
<dbReference type="AlphaFoldDB" id="A0A9Q1MI54"/>
<gene>
    <name evidence="1" type="ORF">K7X08_005114</name>
</gene>
<dbReference type="OrthoDB" id="2013610at2759"/>
<organism evidence="1 2">
    <name type="scientific">Anisodus acutangulus</name>
    <dbReference type="NCBI Taxonomy" id="402998"/>
    <lineage>
        <taxon>Eukaryota</taxon>
        <taxon>Viridiplantae</taxon>
        <taxon>Streptophyta</taxon>
        <taxon>Embryophyta</taxon>
        <taxon>Tracheophyta</taxon>
        <taxon>Spermatophyta</taxon>
        <taxon>Magnoliopsida</taxon>
        <taxon>eudicotyledons</taxon>
        <taxon>Gunneridae</taxon>
        <taxon>Pentapetalae</taxon>
        <taxon>asterids</taxon>
        <taxon>lamiids</taxon>
        <taxon>Solanales</taxon>
        <taxon>Solanaceae</taxon>
        <taxon>Solanoideae</taxon>
        <taxon>Hyoscyameae</taxon>
        <taxon>Anisodus</taxon>
    </lineage>
</organism>